<dbReference type="GO" id="GO:0008194">
    <property type="term" value="F:UDP-glycosyltransferase activity"/>
    <property type="evidence" value="ECO:0007669"/>
    <property type="project" value="InterPro"/>
</dbReference>
<dbReference type="Gene3D" id="3.40.50.2000">
    <property type="entry name" value="Glycogen Phosphorylase B"/>
    <property type="match status" value="2"/>
</dbReference>
<dbReference type="eggNOG" id="COG1819">
    <property type="taxonomic scope" value="Bacteria"/>
</dbReference>
<dbReference type="HOGENOM" id="CLU_046526_0_0_11"/>
<dbReference type="PANTHER" id="PTHR48050:SF13">
    <property type="entry name" value="STEROL 3-BETA-GLUCOSYLTRANSFERASE UGT80A2"/>
    <property type="match status" value="1"/>
</dbReference>
<dbReference type="GO" id="GO:0016758">
    <property type="term" value="F:hexosyltransferase activity"/>
    <property type="evidence" value="ECO:0007669"/>
    <property type="project" value="UniProtKB-ARBA"/>
</dbReference>
<feature type="domain" description="Erythromycin biosynthesis protein CIII-like C-terminal" evidence="1">
    <location>
        <begin position="283"/>
        <end position="399"/>
    </location>
</feature>
<protein>
    <recommendedName>
        <fullName evidence="1">Erythromycin biosynthesis protein CIII-like C-terminal domain-containing protein</fullName>
    </recommendedName>
</protein>
<name>E3H348_ROTDC</name>
<proteinExistence type="predicted"/>
<dbReference type="SUPFAM" id="SSF53756">
    <property type="entry name" value="UDP-Glycosyltransferase/glycogen phosphorylase"/>
    <property type="match status" value="1"/>
</dbReference>
<dbReference type="GO" id="GO:0017000">
    <property type="term" value="P:antibiotic biosynthetic process"/>
    <property type="evidence" value="ECO:0007669"/>
    <property type="project" value="UniProtKB-ARBA"/>
</dbReference>
<evidence type="ECO:0000313" key="2">
    <source>
        <dbReference type="EMBL" id="ADP40387.1"/>
    </source>
</evidence>
<dbReference type="Pfam" id="PF06722">
    <property type="entry name" value="EryCIII-like_C"/>
    <property type="match status" value="1"/>
</dbReference>
<dbReference type="PANTHER" id="PTHR48050">
    <property type="entry name" value="STEROL 3-BETA-GLUCOSYLTRANSFERASE"/>
    <property type="match status" value="1"/>
</dbReference>
<dbReference type="InterPro" id="IPR010610">
    <property type="entry name" value="EryCIII-like_C"/>
</dbReference>
<dbReference type="KEGG" id="rdn:HMPREF0733_10930"/>
<organism evidence="2 3">
    <name type="scientific">Rothia dentocariosa (strain ATCC 17931 / CDC X599 / XDIA)</name>
    <dbReference type="NCBI Taxonomy" id="762948"/>
    <lineage>
        <taxon>Bacteria</taxon>
        <taxon>Bacillati</taxon>
        <taxon>Actinomycetota</taxon>
        <taxon>Actinomycetes</taxon>
        <taxon>Micrococcales</taxon>
        <taxon>Micrococcaceae</taxon>
        <taxon>Rothia</taxon>
    </lineage>
</organism>
<gene>
    <name evidence="2" type="ordered locus">HMPREF0733_10930</name>
</gene>
<sequence>MCTPPSLEKTMSRILFSPESFNMGETTRGIEIARVAQDRGYKVLFHIYSPKYRGLLESARLPVHLREPIMTDAEAKQLMALDQGRGVRHPFTTEKVRQRVTVELAAIRDFNADAVVIGSNPTMLISARIAGVPIFYARPYAYSTTYFSAKPAGEAPAAPGWLRALARTISYKPASFTRVAREHGIKLPRRTVDMFSADVNLICSLFTELRGDSLTAPDISVGPIYYRAPGELPQIVREPKKRPLIYVGMGSSGSARILAAALRQLSTAPVDVLVGDGVLLADADARSLGDNIHRAGTVPAHLLAGHIDASITHGGEGTVQTACLAGVPFAGIAMQAEQRWNIEECVRYGNALRFAKHDVHRGQMHGILDRLLSDEIMRAKARQLSKAMRGMDGPTRAVDVIEGYLKDCNPA</sequence>
<dbReference type="InterPro" id="IPR002213">
    <property type="entry name" value="UDP_glucos_trans"/>
</dbReference>
<dbReference type="CDD" id="cd03784">
    <property type="entry name" value="GT1_Gtf-like"/>
    <property type="match status" value="1"/>
</dbReference>
<reference evidence="3" key="1">
    <citation type="submission" date="2010-10" db="EMBL/GenBank/DDBJ databases">
        <title>The complete genome of Rothia dentocariosa ATCC 17931.</title>
        <authorList>
            <person name="Muzny D."/>
            <person name="Qin X."/>
            <person name="Buhay C."/>
            <person name="Dugan-Rocha S."/>
            <person name="Ding Y."/>
            <person name="Chen G."/>
            <person name="Hawes A."/>
            <person name="Holder M."/>
            <person name="Jhangiani S."/>
            <person name="Johnson A."/>
            <person name="Khan Z."/>
            <person name="Li Z."/>
            <person name="Liu W."/>
            <person name="Liu X."/>
            <person name="Perez L."/>
            <person name="Shen H."/>
            <person name="Wang Q."/>
            <person name="Watt J."/>
            <person name="Xi L."/>
            <person name="Xin Y."/>
            <person name="Zhou J."/>
            <person name="Deng J."/>
            <person name="Jiang H."/>
            <person name="Liu Y."/>
            <person name="Qu J."/>
            <person name="Song X.-Z."/>
            <person name="Zhang L."/>
            <person name="Villasana D."/>
            <person name="Johnson A."/>
            <person name="Liu J."/>
            <person name="Liyanage D."/>
            <person name="Lorensuhewa L."/>
            <person name="Robinson T."/>
            <person name="Song A."/>
            <person name="Song B.-B."/>
            <person name="Dinh H."/>
            <person name="Thornton R."/>
            <person name="Coyle M."/>
            <person name="Francisco L."/>
            <person name="Jackson L."/>
            <person name="Javaid M."/>
            <person name="Korchina V."/>
            <person name="Kovar C."/>
            <person name="Mata R."/>
            <person name="Mathew T."/>
            <person name="Ngo R."/>
            <person name="Nguyen L."/>
            <person name="Nguyen N."/>
            <person name="Okwuonu G."/>
            <person name="Ongeri F."/>
            <person name="Pham C."/>
            <person name="Simmons D."/>
            <person name="Wilczek-Boney K."/>
            <person name="Hale W."/>
            <person name="Jakkamsetti A."/>
            <person name="Pham P."/>
            <person name="Ruth R."/>
            <person name="San Lucas F."/>
            <person name="Warren J."/>
            <person name="Zhang J."/>
            <person name="Zhao Z."/>
            <person name="Zhou C."/>
            <person name="Zhu D."/>
            <person name="Lee S."/>
            <person name="Bess C."/>
            <person name="Blankenburg K."/>
            <person name="Forbes L."/>
            <person name="Fu Q."/>
            <person name="Gubbala S."/>
            <person name="Hirani K."/>
            <person name="Jayaseelan J.C."/>
            <person name="Lara F."/>
            <person name="Munidasa M."/>
            <person name="Palculict T."/>
            <person name="Patil S."/>
            <person name="Pu L.-L."/>
            <person name="Saada N."/>
            <person name="Tang L."/>
            <person name="Weissenberger G."/>
            <person name="Zhu Y."/>
            <person name="Hemphill L."/>
            <person name="Shang Y."/>
            <person name="Youmans B."/>
            <person name="Ayvaz T."/>
            <person name="Ross M."/>
            <person name="Santibanez J."/>
            <person name="Aqrawi P."/>
            <person name="Gross S."/>
            <person name="Joshi V."/>
            <person name="Fowler G."/>
            <person name="Nazareth L."/>
            <person name="Reid J."/>
            <person name="Worley K."/>
            <person name="Petrosino J."/>
            <person name="Highlander S."/>
            <person name="Gibbs R."/>
        </authorList>
    </citation>
    <scope>NUCLEOTIDE SEQUENCE [LARGE SCALE GENOMIC DNA]</scope>
    <source>
        <strain evidence="3">ATCC 17931 / CDC X599 / XDIA</strain>
    </source>
</reference>
<dbReference type="AlphaFoldDB" id="E3H348"/>
<evidence type="ECO:0000313" key="3">
    <source>
        <dbReference type="Proteomes" id="UP000000387"/>
    </source>
</evidence>
<dbReference type="InterPro" id="IPR050426">
    <property type="entry name" value="Glycosyltransferase_28"/>
</dbReference>
<dbReference type="Proteomes" id="UP000000387">
    <property type="component" value="Chromosome"/>
</dbReference>
<dbReference type="CAZy" id="GT1">
    <property type="family name" value="Glycosyltransferase Family 1"/>
</dbReference>
<accession>E3H348</accession>
<evidence type="ECO:0000259" key="1">
    <source>
        <dbReference type="Pfam" id="PF06722"/>
    </source>
</evidence>
<dbReference type="EMBL" id="CP002280">
    <property type="protein sequence ID" value="ADP40387.1"/>
    <property type="molecule type" value="Genomic_DNA"/>
</dbReference>